<keyword evidence="2" id="KW-1185">Reference proteome</keyword>
<sequence>MIALRCFDVTILCSMYAILSKSFLANSFPTTSIHQRYIRKTYPISYQRFHHEKTSTSGESCFVETVTSWLRDTNITYGDISEQISSPYTVVGIGKVGECFKVGLHIIPYPSKTNIIDPTLCKTLTDNETLTVQTIIHLHEDVWNRKNDIVKARLAAKVNRVNHRWYARKTRVQRIDIITAMEFLNEHHLWGATRSKFNYGLFDTDDELIAVATFSPRRHVNRAKSSRPYRSHELIRYCAKKDGHVIGGITKLVSAFCRELAPDDLVTCIDRDWGSGEGWQPIGFDKVAVMPPLVMAIDNNSGIPIRKYMVGAGIGSKENDSNNEKNGRPGIPSDVFIQLGEITDDNGALEVLRSNNLFPVYDAGVERRLLVIENTKLETQASVRREELGLDDIIHEIDVKDSVEIWHKSKPSFPADYYSSNTGINSLLIDAKI</sequence>
<accession>A0AAD3HEP6</accession>
<name>A0AAD3HEP6_9STRA</name>
<protein>
    <submittedName>
        <fullName evidence="1">Uncharacterized protein</fullName>
    </submittedName>
</protein>
<organism evidence="1 2">
    <name type="scientific">Chaetoceros tenuissimus</name>
    <dbReference type="NCBI Taxonomy" id="426638"/>
    <lineage>
        <taxon>Eukaryota</taxon>
        <taxon>Sar</taxon>
        <taxon>Stramenopiles</taxon>
        <taxon>Ochrophyta</taxon>
        <taxon>Bacillariophyta</taxon>
        <taxon>Coscinodiscophyceae</taxon>
        <taxon>Chaetocerotophycidae</taxon>
        <taxon>Chaetocerotales</taxon>
        <taxon>Chaetocerotaceae</taxon>
        <taxon>Chaetoceros</taxon>
    </lineage>
</organism>
<evidence type="ECO:0000313" key="2">
    <source>
        <dbReference type="Proteomes" id="UP001054902"/>
    </source>
</evidence>
<proteinExistence type="predicted"/>
<comment type="caution">
    <text evidence="1">The sequence shown here is derived from an EMBL/GenBank/DDBJ whole genome shotgun (WGS) entry which is preliminary data.</text>
</comment>
<dbReference type="Proteomes" id="UP001054902">
    <property type="component" value="Unassembled WGS sequence"/>
</dbReference>
<gene>
    <name evidence="1" type="ORF">CTEN210_17047</name>
</gene>
<dbReference type="AlphaFoldDB" id="A0AAD3HEP6"/>
<evidence type="ECO:0000313" key="1">
    <source>
        <dbReference type="EMBL" id="GFH60571.1"/>
    </source>
</evidence>
<dbReference type="EMBL" id="BLLK01000069">
    <property type="protein sequence ID" value="GFH60571.1"/>
    <property type="molecule type" value="Genomic_DNA"/>
</dbReference>
<reference evidence="1 2" key="1">
    <citation type="journal article" date="2021" name="Sci. Rep.">
        <title>The genome of the diatom Chaetoceros tenuissimus carries an ancient integrated fragment of an extant virus.</title>
        <authorList>
            <person name="Hongo Y."/>
            <person name="Kimura K."/>
            <person name="Takaki Y."/>
            <person name="Yoshida Y."/>
            <person name="Baba S."/>
            <person name="Kobayashi G."/>
            <person name="Nagasaki K."/>
            <person name="Hano T."/>
            <person name="Tomaru Y."/>
        </authorList>
    </citation>
    <scope>NUCLEOTIDE SEQUENCE [LARGE SCALE GENOMIC DNA]</scope>
    <source>
        <strain evidence="1 2">NIES-3715</strain>
    </source>
</reference>